<reference evidence="1" key="2">
    <citation type="submission" date="2023-04" db="EMBL/GenBank/DDBJ databases">
        <authorList>
            <person name="Beletskiy A.V."/>
            <person name="Mardanov A.V."/>
            <person name="Ravin N.V."/>
        </authorList>
    </citation>
    <scope>NUCLEOTIDE SEQUENCE</scope>
    <source>
        <strain evidence="1">GKL-01</strain>
    </source>
</reference>
<proteinExistence type="predicted"/>
<gene>
    <name evidence="1" type="ORF">QJT80_12620</name>
</gene>
<dbReference type="GO" id="GO:0051301">
    <property type="term" value="P:cell division"/>
    <property type="evidence" value="ECO:0007669"/>
    <property type="project" value="TreeGrafter"/>
</dbReference>
<dbReference type="Proteomes" id="UP001300672">
    <property type="component" value="Chromosome"/>
</dbReference>
<reference evidence="1" key="1">
    <citation type="journal article" date="2023" name="Int. J. Mol. Sci.">
        <title>Metagenomics Revealed a New Genus 'Candidatus Thiocaldithrix dubininis' gen. nov., sp. nov. and a New Species 'Candidatus Thiothrix putei' sp. nov. in the Family Thiotrichaceae, Some Members of Which Have Traits of Both Na+- and H+-Motive Energetics.</title>
        <authorList>
            <person name="Ravin N.V."/>
            <person name="Muntyan M.S."/>
            <person name="Smolyakov D.D."/>
            <person name="Rudenko T.S."/>
            <person name="Beletsky A.V."/>
            <person name="Mardanov A.V."/>
            <person name="Grabovich M.Y."/>
        </authorList>
    </citation>
    <scope>NUCLEOTIDE SEQUENCE</scope>
    <source>
        <strain evidence="1">GKL-01</strain>
    </source>
</reference>
<dbReference type="AlphaFoldDB" id="A0AA95KJU1"/>
<dbReference type="KEGG" id="tdu:QJT80_12620"/>
<dbReference type="Gene3D" id="1.25.40.10">
    <property type="entry name" value="Tetratricopeptide repeat domain"/>
    <property type="match status" value="4"/>
</dbReference>
<dbReference type="InterPro" id="IPR019734">
    <property type="entry name" value="TPR_rpt"/>
</dbReference>
<dbReference type="Pfam" id="PF13429">
    <property type="entry name" value="TPR_15"/>
    <property type="match status" value="1"/>
</dbReference>
<dbReference type="EMBL" id="CP124755">
    <property type="protein sequence ID" value="WGZ90318.1"/>
    <property type="molecule type" value="Genomic_DNA"/>
</dbReference>
<dbReference type="SUPFAM" id="SSF48452">
    <property type="entry name" value="TPR-like"/>
    <property type="match status" value="2"/>
</dbReference>
<dbReference type="PANTHER" id="PTHR12558:SF44">
    <property type="entry name" value="TETRATRICOPEPTIDE REPEAT-CONTAINING PROTEIN"/>
    <property type="match status" value="1"/>
</dbReference>
<dbReference type="SMART" id="SM00028">
    <property type="entry name" value="TPR"/>
    <property type="match status" value="7"/>
</dbReference>
<sequence>MCKTNKLQRPLSLPIMCLSVAFCLSVFSGLKPSYADEPKPNPAPNITTFTSPQSYEMYNILAAEIYARQGNNEQAALHYVAAAQQSKDVAVAKRGVELALQANNIALAQRGLERWLTLDPKSLDVMQSQAMLYIRSDKPKEAAKQLIALRETLDKQNGRGFDFVISLMMLERQIDKTYATFKAYVELDGNSVKNQLVLASLALSTDHFAEALNASDFVLKKGNKQEKERAAYYHAKSLLGLKRYQAAVDEFEKLVPKSKDPNVKYDYARALILLDRHAEATPLFKQLHANQPNNADIIYTLALLYIEQKDFSAAESVAKQLMDMPGRSDDAYYFMGQVQEGLQKPQEALDYFKKASQNGNFTKEATTRAATLMVKQTNLDDARKWLQAAFKKVNKPDAQVDILLAEAQLLFDAKQYTDSLTVIEQANTLLPNDKTVLYARSLSREKLGNTQGAEADLREILKQSPDNPTILNALGYMLVENTTNYAEAEQFIQQALKLQPGDAAIMDSLGWVLYHTNKLPQAEEWLRKAYEALKDPEIASHLVEVLIKQGKQQEAKQVLQEMLVKFPQDPMLVKVKEKFVDL</sequence>
<dbReference type="PANTHER" id="PTHR12558">
    <property type="entry name" value="CELL DIVISION CYCLE 16,23,27"/>
    <property type="match status" value="1"/>
</dbReference>
<protein>
    <submittedName>
        <fullName evidence="1">Tetratricopeptide repeat protein</fullName>
    </submittedName>
</protein>
<dbReference type="InterPro" id="IPR011990">
    <property type="entry name" value="TPR-like_helical_dom_sf"/>
</dbReference>
<dbReference type="Pfam" id="PF13432">
    <property type="entry name" value="TPR_16"/>
    <property type="match status" value="1"/>
</dbReference>
<organism evidence="1">
    <name type="scientific">Candidatus Thiocaldithrix dubininis</name>
    <dbReference type="NCBI Taxonomy" id="3080823"/>
    <lineage>
        <taxon>Bacteria</taxon>
        <taxon>Pseudomonadati</taxon>
        <taxon>Pseudomonadota</taxon>
        <taxon>Gammaproteobacteria</taxon>
        <taxon>Thiotrichales</taxon>
        <taxon>Thiotrichaceae</taxon>
        <taxon>Candidatus Thiocaldithrix</taxon>
    </lineage>
</organism>
<accession>A0AA95KJU1</accession>
<name>A0AA95KJU1_9GAMM</name>
<evidence type="ECO:0000313" key="1">
    <source>
        <dbReference type="EMBL" id="WGZ90318.1"/>
    </source>
</evidence>